<dbReference type="Pfam" id="PF00400">
    <property type="entry name" value="WD40"/>
    <property type="match status" value="1"/>
</dbReference>
<dbReference type="Gene3D" id="2.130.10.10">
    <property type="entry name" value="YVTN repeat-like/Quinoprotein amine dehydrogenase"/>
    <property type="match status" value="1"/>
</dbReference>
<dbReference type="InterPro" id="IPR015943">
    <property type="entry name" value="WD40/YVTN_repeat-like_dom_sf"/>
</dbReference>
<evidence type="ECO:0000313" key="4">
    <source>
        <dbReference type="Proteomes" id="UP000000377"/>
    </source>
</evidence>
<accession>D7C4S3</accession>
<dbReference type="HOGENOM" id="CLU_2703123_0_0_11"/>
<name>D7C4S3_STRBB</name>
<reference evidence="3 4" key="1">
    <citation type="journal article" date="2010" name="J. Bacteriol.">
        <title>Genome sequence of the milbemycin-producing bacterium Streptomyces bingchenggensis.</title>
        <authorList>
            <person name="Wang X.J."/>
            <person name="Yan Y.J."/>
            <person name="Zhang B."/>
            <person name="An J."/>
            <person name="Wang J.J."/>
            <person name="Tian J."/>
            <person name="Jiang L."/>
            <person name="Chen Y.H."/>
            <person name="Huang S.X."/>
            <person name="Yin M."/>
            <person name="Zhang J."/>
            <person name="Gao A.L."/>
            <person name="Liu C.X."/>
            <person name="Zhu Z.X."/>
            <person name="Xiang W.S."/>
        </authorList>
    </citation>
    <scope>NUCLEOTIDE SEQUENCE [LARGE SCALE GENOMIC DNA]</scope>
    <source>
        <strain evidence="3 4">BCW-1</strain>
    </source>
</reference>
<dbReference type="eggNOG" id="COG2319">
    <property type="taxonomic scope" value="Bacteria"/>
</dbReference>
<dbReference type="PROSITE" id="PS50082">
    <property type="entry name" value="WD_REPEATS_2"/>
    <property type="match status" value="1"/>
</dbReference>
<dbReference type="STRING" id="749414.SBI_03003"/>
<dbReference type="PROSITE" id="PS50294">
    <property type="entry name" value="WD_REPEATS_REGION"/>
    <property type="match status" value="1"/>
</dbReference>
<dbReference type="RefSeq" id="WP_014175601.1">
    <property type="nucleotide sequence ID" value="NC_016582.1"/>
</dbReference>
<evidence type="ECO:0000256" key="2">
    <source>
        <dbReference type="SAM" id="MobiDB-lite"/>
    </source>
</evidence>
<keyword evidence="1" id="KW-0853">WD repeat</keyword>
<dbReference type="InterPro" id="IPR001680">
    <property type="entry name" value="WD40_rpt"/>
</dbReference>
<dbReference type="EMBL" id="CP002047">
    <property type="protein sequence ID" value="ADI06124.1"/>
    <property type="molecule type" value="Genomic_DNA"/>
</dbReference>
<dbReference type="Proteomes" id="UP000000377">
    <property type="component" value="Chromosome"/>
</dbReference>
<dbReference type="KEGG" id="sbh:SBI_03003"/>
<dbReference type="SUPFAM" id="SSF50978">
    <property type="entry name" value="WD40 repeat-like"/>
    <property type="match status" value="1"/>
</dbReference>
<proteinExistence type="predicted"/>
<organism evidence="3 4">
    <name type="scientific">Streptomyces bingchenggensis (strain BCW-1)</name>
    <dbReference type="NCBI Taxonomy" id="749414"/>
    <lineage>
        <taxon>Bacteria</taxon>
        <taxon>Bacillati</taxon>
        <taxon>Actinomycetota</taxon>
        <taxon>Actinomycetes</taxon>
        <taxon>Kitasatosporales</taxon>
        <taxon>Streptomycetaceae</taxon>
        <taxon>Streptomyces</taxon>
    </lineage>
</organism>
<protein>
    <submittedName>
        <fullName evidence="3">WD-40 repeat-containing protein</fullName>
    </submittedName>
</protein>
<evidence type="ECO:0000256" key="1">
    <source>
        <dbReference type="PROSITE-ProRule" id="PRU00221"/>
    </source>
</evidence>
<dbReference type="InterPro" id="IPR036322">
    <property type="entry name" value="WD40_repeat_dom_sf"/>
</dbReference>
<dbReference type="AlphaFoldDB" id="D7C4S3"/>
<feature type="repeat" description="WD" evidence="1">
    <location>
        <begin position="2"/>
        <end position="43"/>
    </location>
</feature>
<evidence type="ECO:0000313" key="3">
    <source>
        <dbReference type="EMBL" id="ADI06124.1"/>
    </source>
</evidence>
<dbReference type="PATRIC" id="fig|749414.3.peg.3111"/>
<keyword evidence="4" id="KW-1185">Reference proteome</keyword>
<sequence length="73" mass="8265">MLRGHTRSVDAVAFSPDGRTPATAGDDGTVRLWNTDPRRTATQLCTALSRDLTREEWRQLIPEKSYRRTCDMG</sequence>
<gene>
    <name evidence="3" type="ordered locus">SBI_03003</name>
</gene>
<feature type="region of interest" description="Disordered" evidence="2">
    <location>
        <begin position="1"/>
        <end position="33"/>
    </location>
</feature>